<protein>
    <submittedName>
        <fullName evidence="2">Uncharacterized protein</fullName>
    </submittedName>
</protein>
<gene>
    <name evidence="2" type="ORF">TUBRATIS_20590</name>
</gene>
<comment type="caution">
    <text evidence="2">The sequence shown here is derived from an EMBL/GenBank/DDBJ whole genome shotgun (WGS) entry which is preliminary data.</text>
</comment>
<organism evidence="2 3">
    <name type="scientific">Tubulinosema ratisbonensis</name>
    <dbReference type="NCBI Taxonomy" id="291195"/>
    <lineage>
        <taxon>Eukaryota</taxon>
        <taxon>Fungi</taxon>
        <taxon>Fungi incertae sedis</taxon>
        <taxon>Microsporidia</taxon>
        <taxon>Tubulinosematoidea</taxon>
        <taxon>Tubulinosematidae</taxon>
        <taxon>Tubulinosema</taxon>
    </lineage>
</organism>
<keyword evidence="3" id="KW-1185">Reference proteome</keyword>
<evidence type="ECO:0000313" key="2">
    <source>
        <dbReference type="EMBL" id="RVD91492.1"/>
    </source>
</evidence>
<dbReference type="VEuPathDB" id="MicrosporidiaDB:TUBRATIS_20590"/>
<accession>A0A437AK47</accession>
<dbReference type="AlphaFoldDB" id="A0A437AK47"/>
<name>A0A437AK47_9MICR</name>
<evidence type="ECO:0000256" key="1">
    <source>
        <dbReference type="SAM" id="SignalP"/>
    </source>
</evidence>
<dbReference type="EMBL" id="RCSS01000507">
    <property type="protein sequence ID" value="RVD91492.1"/>
    <property type="molecule type" value="Genomic_DNA"/>
</dbReference>
<proteinExistence type="predicted"/>
<keyword evidence="1" id="KW-0732">Signal</keyword>
<feature type="signal peptide" evidence="1">
    <location>
        <begin position="1"/>
        <end position="17"/>
    </location>
</feature>
<evidence type="ECO:0000313" key="3">
    <source>
        <dbReference type="Proteomes" id="UP000282876"/>
    </source>
</evidence>
<sequence>MRYEPLIFLHIITLSLTSLKIKIAGLSIEYIKNESDQKNIVQNNSKKCYTSFKTKHDIVFRNCMRYYKSNFKNVKFEEFLEMFMIAKSKSIIILDTYTKERFESWSKEIVGWKPIMDIFMFLGVKFQNNFLFNAVYYMNKFEERPIRGNEFINYFKFNYIESVKKGIIYLINECFKDTRETLYDLQKNENNLNFFIFENYLHGFEDDNKKIFEPREVDYLRKFRLPSSLRDKNFKTNMDYNMHLYLFESIFASSNQEIHLLYSQSFCFTE</sequence>
<reference evidence="2 3" key="1">
    <citation type="submission" date="2018-10" db="EMBL/GenBank/DDBJ databases">
        <title>Draft genome sequence of the microsporidian Tubulinosema ratisbonensis.</title>
        <authorList>
            <person name="Polonais V."/>
            <person name="Peyretaillade E."/>
            <person name="Niehus S."/>
            <person name="Wawrzyniak I."/>
            <person name="Franchet A."/>
            <person name="Gaspin C."/>
            <person name="Reichstadt M."/>
            <person name="Belser C."/>
            <person name="Labadie K."/>
            <person name="Delbac F."/>
            <person name="Ferrandon D."/>
        </authorList>
    </citation>
    <scope>NUCLEOTIDE SEQUENCE [LARGE SCALE GENOMIC DNA]</scope>
    <source>
        <strain evidence="2 3">Franzen</strain>
    </source>
</reference>
<dbReference type="Proteomes" id="UP000282876">
    <property type="component" value="Unassembled WGS sequence"/>
</dbReference>
<feature type="chain" id="PRO_5019499280" evidence="1">
    <location>
        <begin position="18"/>
        <end position="270"/>
    </location>
</feature>